<accession>R4WKH4</accession>
<dbReference type="Pfam" id="PF07776">
    <property type="entry name" value="zf-AD"/>
    <property type="match status" value="1"/>
</dbReference>
<feature type="domain" description="ZAD" evidence="2">
    <location>
        <begin position="12"/>
        <end position="87"/>
    </location>
</feature>
<keyword evidence="1" id="KW-0863">Zinc-finger</keyword>
<reference evidence="3" key="1">
    <citation type="journal article" date="2013" name="PLoS ONE">
        <title>Gene expression in gut symbiotic organ of stinkbug affected by extracellular bacterial symbiont.</title>
        <authorList>
            <person name="Futahashi R."/>
            <person name="Tanaka K."/>
            <person name="Tanahashi M."/>
            <person name="Nikoh N."/>
            <person name="Kikuchi Y."/>
            <person name="Lee B.L."/>
            <person name="Fukatsu T."/>
        </authorList>
    </citation>
    <scope>NUCLEOTIDE SEQUENCE</scope>
    <source>
        <tissue evidence="3">Midgut</tissue>
    </source>
</reference>
<dbReference type="InterPro" id="IPR012934">
    <property type="entry name" value="Znf_AD"/>
</dbReference>
<name>R4WKH4_RIPPE</name>
<proteinExistence type="evidence at transcript level"/>
<sequence length="107" mass="12202">MGSLDKAQLTGFICRICSKMNKVVIHVYGEEGKRINLASQLQTYLGVDVYMNDDLPKTVCPSCIVKLRMYYEWMELIMKTQKEFGNTSNDLKISRVVSLSPIETDDT</sequence>
<dbReference type="GO" id="GO:0005634">
    <property type="term" value="C:nucleus"/>
    <property type="evidence" value="ECO:0007669"/>
    <property type="project" value="InterPro"/>
</dbReference>
<evidence type="ECO:0000313" key="3">
    <source>
        <dbReference type="EMBL" id="BAN21305.1"/>
    </source>
</evidence>
<evidence type="ECO:0000256" key="1">
    <source>
        <dbReference type="PROSITE-ProRule" id="PRU01263"/>
    </source>
</evidence>
<dbReference type="SUPFAM" id="SSF57716">
    <property type="entry name" value="Glucocorticoid receptor-like (DNA-binding domain)"/>
    <property type="match status" value="1"/>
</dbReference>
<protein>
    <submittedName>
        <fullName evidence="3">Unkown protein</fullName>
    </submittedName>
</protein>
<keyword evidence="1" id="KW-0479">Metal-binding</keyword>
<dbReference type="PANTHER" id="PTHR39942">
    <property type="entry name" value="BCDNA.LD26519-RELATED"/>
    <property type="match status" value="1"/>
</dbReference>
<organism evidence="3">
    <name type="scientific">Riptortus pedestris</name>
    <name type="common">Bean bug</name>
    <dbReference type="NCBI Taxonomy" id="329032"/>
    <lineage>
        <taxon>Eukaryota</taxon>
        <taxon>Metazoa</taxon>
        <taxon>Ecdysozoa</taxon>
        <taxon>Arthropoda</taxon>
        <taxon>Hexapoda</taxon>
        <taxon>Insecta</taxon>
        <taxon>Pterygota</taxon>
        <taxon>Neoptera</taxon>
        <taxon>Paraneoptera</taxon>
        <taxon>Hemiptera</taxon>
        <taxon>Heteroptera</taxon>
        <taxon>Panheteroptera</taxon>
        <taxon>Pentatomomorpha</taxon>
        <taxon>Coreoidea</taxon>
        <taxon>Alydidae</taxon>
        <taxon>Riptortus</taxon>
    </lineage>
</organism>
<feature type="binding site" evidence="1">
    <location>
        <position position="60"/>
    </location>
    <ligand>
        <name>Zn(2+)</name>
        <dbReference type="ChEBI" id="CHEBI:29105"/>
    </ligand>
</feature>
<feature type="binding site" evidence="1">
    <location>
        <position position="14"/>
    </location>
    <ligand>
        <name>Zn(2+)</name>
        <dbReference type="ChEBI" id="CHEBI:29105"/>
    </ligand>
</feature>
<feature type="binding site" evidence="1">
    <location>
        <position position="17"/>
    </location>
    <ligand>
        <name>Zn(2+)</name>
        <dbReference type="ChEBI" id="CHEBI:29105"/>
    </ligand>
</feature>
<dbReference type="SMART" id="SM00868">
    <property type="entry name" value="zf-AD"/>
    <property type="match status" value="1"/>
</dbReference>
<dbReference type="Gene3D" id="3.40.1800.20">
    <property type="match status" value="1"/>
</dbReference>
<dbReference type="PROSITE" id="PS51915">
    <property type="entry name" value="ZAD"/>
    <property type="match status" value="1"/>
</dbReference>
<dbReference type="EMBL" id="AK418090">
    <property type="protein sequence ID" value="BAN21305.1"/>
    <property type="molecule type" value="mRNA"/>
</dbReference>
<evidence type="ECO:0000259" key="2">
    <source>
        <dbReference type="PROSITE" id="PS51915"/>
    </source>
</evidence>
<dbReference type="PANTHER" id="PTHR39942:SF1">
    <property type="entry name" value="BCDNA.LD26519-RELATED"/>
    <property type="match status" value="1"/>
</dbReference>
<feature type="binding site" evidence="1">
    <location>
        <position position="63"/>
    </location>
    <ligand>
        <name>Zn(2+)</name>
        <dbReference type="ChEBI" id="CHEBI:29105"/>
    </ligand>
</feature>
<dbReference type="AlphaFoldDB" id="R4WKH4"/>
<dbReference type="GO" id="GO:0008270">
    <property type="term" value="F:zinc ion binding"/>
    <property type="evidence" value="ECO:0007669"/>
    <property type="project" value="UniProtKB-UniRule"/>
</dbReference>
<keyword evidence="1" id="KW-0862">Zinc</keyword>